<dbReference type="AlphaFoldDB" id="A0A9W9A5U2"/>
<protein>
    <submittedName>
        <fullName evidence="2">Uncharacterized protein</fullName>
    </submittedName>
</protein>
<feature type="region of interest" description="Disordered" evidence="1">
    <location>
        <begin position="1"/>
        <end position="54"/>
    </location>
</feature>
<proteinExistence type="predicted"/>
<dbReference type="Proteomes" id="UP001150238">
    <property type="component" value="Unassembled WGS sequence"/>
</dbReference>
<accession>A0A9W9A5U2</accession>
<evidence type="ECO:0000313" key="3">
    <source>
        <dbReference type="Proteomes" id="UP001150238"/>
    </source>
</evidence>
<reference evidence="2" key="2">
    <citation type="journal article" date="2023" name="Proc. Natl. Acad. Sci. U.S.A.">
        <title>A global phylogenomic analysis of the shiitake genus Lentinula.</title>
        <authorList>
            <person name="Sierra-Patev S."/>
            <person name="Min B."/>
            <person name="Naranjo-Ortiz M."/>
            <person name="Looney B."/>
            <person name="Konkel Z."/>
            <person name="Slot J.C."/>
            <person name="Sakamoto Y."/>
            <person name="Steenwyk J.L."/>
            <person name="Rokas A."/>
            <person name="Carro J."/>
            <person name="Camarero S."/>
            <person name="Ferreira P."/>
            <person name="Molpeceres G."/>
            <person name="Ruiz-Duenas F.J."/>
            <person name="Serrano A."/>
            <person name="Henrissat B."/>
            <person name="Drula E."/>
            <person name="Hughes K.W."/>
            <person name="Mata J.L."/>
            <person name="Ishikawa N.K."/>
            <person name="Vargas-Isla R."/>
            <person name="Ushijima S."/>
            <person name="Smith C.A."/>
            <person name="Donoghue J."/>
            <person name="Ahrendt S."/>
            <person name="Andreopoulos W."/>
            <person name="He G."/>
            <person name="LaButti K."/>
            <person name="Lipzen A."/>
            <person name="Ng V."/>
            <person name="Riley R."/>
            <person name="Sandor L."/>
            <person name="Barry K."/>
            <person name="Martinez A.T."/>
            <person name="Xiao Y."/>
            <person name="Gibbons J.G."/>
            <person name="Terashima K."/>
            <person name="Grigoriev I.V."/>
            <person name="Hibbett D."/>
        </authorList>
    </citation>
    <scope>NUCLEOTIDE SEQUENCE</scope>
    <source>
        <strain evidence="2">Sp2 HRB7682 ss15</strain>
    </source>
</reference>
<evidence type="ECO:0000256" key="1">
    <source>
        <dbReference type="SAM" id="MobiDB-lite"/>
    </source>
</evidence>
<sequence>MTNDRAYSGAPVAGVSSDSTPSSHDIVALSSSVSPSTQETAPYNQSQDPAIVDHGMKPETLEEELHIRLAALQDTDSRLDFVQQPSSEQSFIFPDPETILKVNCGPFTLSPMHPQNRRFLETEARFCFLLRKLHEDHFDISEFGPIKILLSGLP</sequence>
<comment type="caution">
    <text evidence="2">The sequence shown here is derived from an EMBL/GenBank/DDBJ whole genome shotgun (WGS) entry which is preliminary data.</text>
</comment>
<feature type="compositionally biased region" description="Polar residues" evidence="1">
    <location>
        <begin position="16"/>
        <end position="48"/>
    </location>
</feature>
<evidence type="ECO:0000313" key="2">
    <source>
        <dbReference type="EMBL" id="KAJ4474128.1"/>
    </source>
</evidence>
<reference evidence="2" key="1">
    <citation type="submission" date="2022-08" db="EMBL/GenBank/DDBJ databases">
        <authorList>
            <consortium name="DOE Joint Genome Institute"/>
            <person name="Min B."/>
            <person name="Riley R."/>
            <person name="Sierra-Patev S."/>
            <person name="Naranjo-Ortiz M."/>
            <person name="Looney B."/>
            <person name="Konkel Z."/>
            <person name="Slot J.C."/>
            <person name="Sakamoto Y."/>
            <person name="Steenwyk J.L."/>
            <person name="Rokas A."/>
            <person name="Carro J."/>
            <person name="Camarero S."/>
            <person name="Ferreira P."/>
            <person name="Molpeceres G."/>
            <person name="Ruiz-Duenas F.J."/>
            <person name="Serrano A."/>
            <person name="Henrissat B."/>
            <person name="Drula E."/>
            <person name="Hughes K.W."/>
            <person name="Mata J.L."/>
            <person name="Ishikawa N.K."/>
            <person name="Vargas-Isla R."/>
            <person name="Ushijima S."/>
            <person name="Smith C.A."/>
            <person name="Ahrendt S."/>
            <person name="Andreopoulos W."/>
            <person name="He G."/>
            <person name="Labutti K."/>
            <person name="Lipzen A."/>
            <person name="Ng V."/>
            <person name="Sandor L."/>
            <person name="Barry K."/>
            <person name="Martinez A.T."/>
            <person name="Xiao Y."/>
            <person name="Gibbons J.G."/>
            <person name="Terashima K."/>
            <person name="Hibbett D.S."/>
            <person name="Grigoriev I.V."/>
        </authorList>
    </citation>
    <scope>NUCLEOTIDE SEQUENCE</scope>
    <source>
        <strain evidence="2">Sp2 HRB7682 ss15</strain>
    </source>
</reference>
<organism evidence="2 3">
    <name type="scientific">Lentinula lateritia</name>
    <dbReference type="NCBI Taxonomy" id="40482"/>
    <lineage>
        <taxon>Eukaryota</taxon>
        <taxon>Fungi</taxon>
        <taxon>Dikarya</taxon>
        <taxon>Basidiomycota</taxon>
        <taxon>Agaricomycotina</taxon>
        <taxon>Agaricomycetes</taxon>
        <taxon>Agaricomycetidae</taxon>
        <taxon>Agaricales</taxon>
        <taxon>Marasmiineae</taxon>
        <taxon>Omphalotaceae</taxon>
        <taxon>Lentinula</taxon>
    </lineage>
</organism>
<dbReference type="EMBL" id="JANVFS010000024">
    <property type="protein sequence ID" value="KAJ4474128.1"/>
    <property type="molecule type" value="Genomic_DNA"/>
</dbReference>
<name>A0A9W9A5U2_9AGAR</name>
<gene>
    <name evidence="2" type="ORF">C8J55DRAFT_490795</name>
</gene>